<dbReference type="AlphaFoldDB" id="A0AA96GFT4"/>
<feature type="domain" description="Co-chaperone DjlA N-terminal" evidence="1">
    <location>
        <begin position="184"/>
        <end position="297"/>
    </location>
</feature>
<dbReference type="Pfam" id="PF05099">
    <property type="entry name" value="TerB"/>
    <property type="match status" value="1"/>
</dbReference>
<organism evidence="2 3">
    <name type="scientific">Candidatus Nitrospira neomarina</name>
    <dbReference type="NCBI Taxonomy" id="3020899"/>
    <lineage>
        <taxon>Bacteria</taxon>
        <taxon>Pseudomonadati</taxon>
        <taxon>Nitrospirota</taxon>
        <taxon>Nitrospiria</taxon>
        <taxon>Nitrospirales</taxon>
        <taxon>Nitrospiraceae</taxon>
        <taxon>Nitrospira</taxon>
    </lineage>
</organism>
<dbReference type="Proteomes" id="UP001302494">
    <property type="component" value="Chromosome"/>
</dbReference>
<gene>
    <name evidence="2" type="ORF">PQG83_14365</name>
</gene>
<dbReference type="EMBL" id="CP116968">
    <property type="protein sequence ID" value="WNM60936.1"/>
    <property type="molecule type" value="Genomic_DNA"/>
</dbReference>
<dbReference type="InterPro" id="IPR007791">
    <property type="entry name" value="DjlA_N"/>
</dbReference>
<name>A0AA96GFT4_9BACT</name>
<keyword evidence="3" id="KW-1185">Reference proteome</keyword>
<dbReference type="CDD" id="cd07177">
    <property type="entry name" value="terB_like"/>
    <property type="match status" value="1"/>
</dbReference>
<accession>A0AA96GFT4</accession>
<dbReference type="Gene3D" id="1.10.3680.10">
    <property type="entry name" value="TerB-like"/>
    <property type="match status" value="1"/>
</dbReference>
<dbReference type="InterPro" id="IPR029024">
    <property type="entry name" value="TerB-like"/>
</dbReference>
<evidence type="ECO:0000313" key="3">
    <source>
        <dbReference type="Proteomes" id="UP001302494"/>
    </source>
</evidence>
<reference evidence="2 3" key="1">
    <citation type="submission" date="2023-01" db="EMBL/GenBank/DDBJ databases">
        <title>Cultivation and genomic characterization of new, ubiquitous marine nitrite-oxidizing bacteria from the Nitrospirales.</title>
        <authorList>
            <person name="Mueller A.J."/>
            <person name="Daebeler A."/>
            <person name="Herbold C.W."/>
            <person name="Kirkegaard R.H."/>
            <person name="Daims H."/>
        </authorList>
    </citation>
    <scope>NUCLEOTIDE SEQUENCE [LARGE SCALE GENOMIC DNA]</scope>
    <source>
        <strain evidence="2 3">DK</strain>
    </source>
</reference>
<evidence type="ECO:0000313" key="2">
    <source>
        <dbReference type="EMBL" id="WNM60936.1"/>
    </source>
</evidence>
<dbReference type="KEGG" id="nneo:PQG83_14365"/>
<proteinExistence type="predicted"/>
<dbReference type="SUPFAM" id="SSF158682">
    <property type="entry name" value="TerB-like"/>
    <property type="match status" value="2"/>
</dbReference>
<dbReference type="RefSeq" id="WP_312742367.1">
    <property type="nucleotide sequence ID" value="NZ_CP116968.1"/>
</dbReference>
<protein>
    <submittedName>
        <fullName evidence="2">TerB family tellurite resistance protein</fullName>
    </submittedName>
</protein>
<sequence length="308" mass="35095">MVDKSFILELGKLLIGAAWADGKLSSTEVNGLKELLFQLPDISGEEWMELELYMVSPVSEEERQRLLHRVLGRMGSAEDKALALATLGKLLSSETSGGDQQTEVVQQLRADLEEGSSGFLEHLRRPFRQILNLRGQRYTDEHDRESRLEDFIKNTIYFQVTMELRDRGITFDLPDTEIRKLCLAAGLMARVAGVDHVVDSVETTAMSAVLKRHWALTDEQAQLVAEISHHRIFRGLDSVRLVKRFKELTTRTERKEFLHCLFEVANAAEQTSFEEIEEIRSIAKGMDLSHQDFLDAKLTIPREDRKGL</sequence>
<evidence type="ECO:0000259" key="1">
    <source>
        <dbReference type="Pfam" id="PF05099"/>
    </source>
</evidence>